<protein>
    <recommendedName>
        <fullName evidence="5">MYND-type domain-containing protein</fullName>
    </recommendedName>
</protein>
<dbReference type="SMART" id="SM00028">
    <property type="entry name" value="TPR"/>
    <property type="match status" value="2"/>
</dbReference>
<dbReference type="OMA" id="CAATHAK"/>
<dbReference type="InterPro" id="IPR002893">
    <property type="entry name" value="Znf_MYND"/>
</dbReference>
<dbReference type="Gene3D" id="6.10.140.2220">
    <property type="match status" value="1"/>
</dbReference>
<evidence type="ECO:0000256" key="1">
    <source>
        <dbReference type="ARBA" id="ARBA00022723"/>
    </source>
</evidence>
<dbReference type="AlphaFoldDB" id="A0A0A1NHT9"/>
<feature type="domain" description="MYND-type" evidence="5">
    <location>
        <begin position="342"/>
        <end position="387"/>
    </location>
</feature>
<dbReference type="VEuPathDB" id="FungiDB:BCV72DRAFT_19302"/>
<gene>
    <name evidence="6" type="ORF">BCV71DRAFT_289606</name>
</gene>
<dbReference type="Gene3D" id="1.25.40.10">
    <property type="entry name" value="Tetratricopeptide repeat domain"/>
    <property type="match status" value="1"/>
</dbReference>
<organism evidence="6 7">
    <name type="scientific">Rhizopus microsporus</name>
    <dbReference type="NCBI Taxonomy" id="58291"/>
    <lineage>
        <taxon>Eukaryota</taxon>
        <taxon>Fungi</taxon>
        <taxon>Fungi incertae sedis</taxon>
        <taxon>Mucoromycota</taxon>
        <taxon>Mucoromycotina</taxon>
        <taxon>Mucoromycetes</taxon>
        <taxon>Mucorales</taxon>
        <taxon>Mucorineae</taxon>
        <taxon>Rhizopodaceae</taxon>
        <taxon>Rhizopus</taxon>
    </lineage>
</organism>
<proteinExistence type="predicted"/>
<dbReference type="SUPFAM" id="SSF144232">
    <property type="entry name" value="HIT/MYND zinc finger-like"/>
    <property type="match status" value="1"/>
</dbReference>
<evidence type="ECO:0000256" key="4">
    <source>
        <dbReference type="PROSITE-ProRule" id="PRU00134"/>
    </source>
</evidence>
<dbReference type="InterPro" id="IPR019734">
    <property type="entry name" value="TPR_rpt"/>
</dbReference>
<evidence type="ECO:0000256" key="2">
    <source>
        <dbReference type="ARBA" id="ARBA00022771"/>
    </source>
</evidence>
<evidence type="ECO:0000259" key="5">
    <source>
        <dbReference type="PROSITE" id="PS50865"/>
    </source>
</evidence>
<accession>A0A0A1NHT9</accession>
<evidence type="ECO:0000256" key="3">
    <source>
        <dbReference type="ARBA" id="ARBA00022833"/>
    </source>
</evidence>
<keyword evidence="1" id="KW-0479">Metal-binding</keyword>
<dbReference type="PROSITE" id="PS01360">
    <property type="entry name" value="ZF_MYND_1"/>
    <property type="match status" value="1"/>
</dbReference>
<dbReference type="PROSITE" id="PS50865">
    <property type="entry name" value="ZF_MYND_2"/>
    <property type="match status" value="1"/>
</dbReference>
<dbReference type="EMBL" id="KV921296">
    <property type="protein sequence ID" value="ORE20290.1"/>
    <property type="molecule type" value="Genomic_DNA"/>
</dbReference>
<evidence type="ECO:0000313" key="6">
    <source>
        <dbReference type="EMBL" id="ORE20290.1"/>
    </source>
</evidence>
<dbReference type="Pfam" id="PF01753">
    <property type="entry name" value="zf-MYND"/>
    <property type="match status" value="1"/>
</dbReference>
<dbReference type="Proteomes" id="UP000242381">
    <property type="component" value="Unassembled WGS sequence"/>
</dbReference>
<evidence type="ECO:0000313" key="7">
    <source>
        <dbReference type="Proteomes" id="UP000242381"/>
    </source>
</evidence>
<reference evidence="6 7" key="1">
    <citation type="journal article" date="2016" name="Proc. Natl. Acad. Sci. U.S.A.">
        <title>Lipid metabolic changes in an early divergent fungus govern the establishment of a mutualistic symbiosis with endobacteria.</title>
        <authorList>
            <person name="Lastovetsky O.A."/>
            <person name="Gaspar M.L."/>
            <person name="Mondo S.J."/>
            <person name="LaButti K.M."/>
            <person name="Sandor L."/>
            <person name="Grigoriev I.V."/>
            <person name="Henry S.A."/>
            <person name="Pawlowska T.E."/>
        </authorList>
    </citation>
    <scope>NUCLEOTIDE SEQUENCE [LARGE SCALE GENOMIC DNA]</scope>
    <source>
        <strain evidence="6 7">ATCC 11559</strain>
    </source>
</reference>
<sequence length="401" mass="45809">MTEVVINNNNTEEKVVQEQEYQDRFLEGSQRLVPYDLLEARGKLDQCTDPDAKNYKNAKELFRKGYELCMTIPRSLDDDILEKHEEDIKTASETMVEAWLLDERAAPMSERILILGQQYEKVLLKNIPEEEKEGFFVKDSLLFSAWILLVGRQFKHCITTLTLAIDTYPDLPARVFFLRASCHLSLGKARLGIKDLERALERDPNFSIAYSVLGSVYLSLENERENAVKNFKLYLQKGHPDTSDTVHALYALSVLLNYKKKKSEAHNYYVKAKAAEERFKELYGAHTGLSDLKREAIEAHETPAEAAKLIASYTPKQQVDQKMQQLLESGILESFPPSPNRCSYCSASHAKNKPDAPLLACGACRSIWYCSRECQVADYRFSHKTKCKEMKEAKEAKKASK</sequence>
<dbReference type="InterPro" id="IPR011990">
    <property type="entry name" value="TPR-like_helical_dom_sf"/>
</dbReference>
<dbReference type="SUPFAM" id="SSF48452">
    <property type="entry name" value="TPR-like"/>
    <property type="match status" value="1"/>
</dbReference>
<keyword evidence="3" id="KW-0862">Zinc</keyword>
<name>A0A0A1NHT9_RHIZD</name>
<keyword evidence="2 4" id="KW-0863">Zinc-finger</keyword>
<dbReference type="GO" id="GO:0008270">
    <property type="term" value="F:zinc ion binding"/>
    <property type="evidence" value="ECO:0007669"/>
    <property type="project" value="UniProtKB-KW"/>
</dbReference>